<evidence type="ECO:0000259" key="8">
    <source>
        <dbReference type="Pfam" id="PF01694"/>
    </source>
</evidence>
<evidence type="ECO:0000313" key="10">
    <source>
        <dbReference type="Proteomes" id="UP000004088"/>
    </source>
</evidence>
<dbReference type="InterPro" id="IPR050925">
    <property type="entry name" value="Rhomboid_protease_S54"/>
</dbReference>
<feature type="transmembrane region" description="Helical" evidence="7">
    <location>
        <begin position="80"/>
        <end position="104"/>
    </location>
</feature>
<comment type="subcellular location">
    <subcellularLocation>
        <location evidence="1">Membrane</location>
        <topology evidence="1">Multi-pass membrane protein</topology>
    </subcellularLocation>
</comment>
<dbReference type="EMBL" id="AEWV01000031">
    <property type="protein sequence ID" value="EGC16827.1"/>
    <property type="molecule type" value="Genomic_DNA"/>
</dbReference>
<keyword evidence="4 9" id="KW-0378">Hydrolase</keyword>
<evidence type="ECO:0000256" key="7">
    <source>
        <dbReference type="SAM" id="Phobius"/>
    </source>
</evidence>
<dbReference type="HOGENOM" id="CLU_055068_9_1_4"/>
<dbReference type="Proteomes" id="UP000004088">
    <property type="component" value="Unassembled WGS sequence"/>
</dbReference>
<feature type="transmembrane region" description="Helical" evidence="7">
    <location>
        <begin position="175"/>
        <end position="194"/>
    </location>
</feature>
<comment type="caution">
    <text evidence="9">The sequence shown here is derived from an EMBL/GenBank/DDBJ whole genome shotgun (WGS) entry which is preliminary data.</text>
</comment>
<evidence type="ECO:0000256" key="6">
    <source>
        <dbReference type="ARBA" id="ARBA00023136"/>
    </source>
</evidence>
<dbReference type="PANTHER" id="PTHR43731">
    <property type="entry name" value="RHOMBOID PROTEASE"/>
    <property type="match status" value="1"/>
</dbReference>
<dbReference type="Gene3D" id="1.20.1540.10">
    <property type="entry name" value="Rhomboid-like"/>
    <property type="match status" value="1"/>
</dbReference>
<feature type="transmembrane region" description="Helical" evidence="7">
    <location>
        <begin position="136"/>
        <end position="163"/>
    </location>
</feature>
<keyword evidence="10" id="KW-1185">Reference proteome</keyword>
<keyword evidence="5 7" id="KW-1133">Transmembrane helix</keyword>
<dbReference type="PANTHER" id="PTHR43731:SF14">
    <property type="entry name" value="PRESENILIN-ASSOCIATED RHOMBOID-LIKE PROTEIN, MITOCHONDRIAL"/>
    <property type="match status" value="1"/>
</dbReference>
<feature type="transmembrane region" description="Helical" evidence="7">
    <location>
        <begin position="111"/>
        <end position="130"/>
    </location>
</feature>
<dbReference type="EC" id="3.4.21.-" evidence="9"/>
<dbReference type="RefSeq" id="WP_003783660.1">
    <property type="nucleotide sequence ID" value="NZ_GL870929.1"/>
</dbReference>
<name>F0F0Y5_9NEIS</name>
<evidence type="ECO:0000256" key="3">
    <source>
        <dbReference type="ARBA" id="ARBA00022692"/>
    </source>
</evidence>
<dbReference type="GO" id="GO:0004252">
    <property type="term" value="F:serine-type endopeptidase activity"/>
    <property type="evidence" value="ECO:0007669"/>
    <property type="project" value="InterPro"/>
</dbReference>
<evidence type="ECO:0000256" key="4">
    <source>
        <dbReference type="ARBA" id="ARBA00022801"/>
    </source>
</evidence>
<comment type="similarity">
    <text evidence="2">Belongs to the peptidase S54 family.</text>
</comment>
<organism evidence="9 10">
    <name type="scientific">Kingella denitrificans ATCC 33394</name>
    <dbReference type="NCBI Taxonomy" id="888741"/>
    <lineage>
        <taxon>Bacteria</taxon>
        <taxon>Pseudomonadati</taxon>
        <taxon>Pseudomonadota</taxon>
        <taxon>Betaproteobacteria</taxon>
        <taxon>Neisseriales</taxon>
        <taxon>Neisseriaceae</taxon>
        <taxon>Kingella</taxon>
    </lineage>
</organism>
<evidence type="ECO:0000256" key="1">
    <source>
        <dbReference type="ARBA" id="ARBA00004141"/>
    </source>
</evidence>
<feature type="domain" description="Peptidase S54 rhomboid" evidence="8">
    <location>
        <begin position="45"/>
        <end position="190"/>
    </location>
</feature>
<proteinExistence type="inferred from homology"/>
<accession>F0F0Y5</accession>
<feature type="transmembrane region" description="Helical" evidence="7">
    <location>
        <begin position="200"/>
        <end position="218"/>
    </location>
</feature>
<dbReference type="AlphaFoldDB" id="F0F0Y5"/>
<keyword evidence="6 7" id="KW-0472">Membrane</keyword>
<feature type="transmembrane region" description="Helical" evidence="7">
    <location>
        <begin position="47"/>
        <end position="74"/>
    </location>
</feature>
<sequence length="223" mass="24840">MLFNVFQIPALVLSAVIALVSIIAWRNDFIFQRYQFSVGAIRYHKQYVRLISSAFLHANGWHLFFNLFTLYFFSGIITLVYGWLGFLLLFFGSVLAGNLFSLWLYKNRPSYAAIGASGGVSGILFAAITLSPMSSIIIFPIPIPITSWIYATLYFAYSVAMMLNPRHYDNTGHAAHLGGAACGMAFAAALTPTFVMENALFIGIMSLPLCYLAYEILVNKRAR</sequence>
<gene>
    <name evidence="9" type="ORF">HMPREF9098_1770</name>
</gene>
<dbReference type="InterPro" id="IPR022764">
    <property type="entry name" value="Peptidase_S54_rhomboid_dom"/>
</dbReference>
<evidence type="ECO:0000256" key="5">
    <source>
        <dbReference type="ARBA" id="ARBA00022989"/>
    </source>
</evidence>
<feature type="transmembrane region" description="Helical" evidence="7">
    <location>
        <begin position="6"/>
        <end position="26"/>
    </location>
</feature>
<dbReference type="SUPFAM" id="SSF144091">
    <property type="entry name" value="Rhomboid-like"/>
    <property type="match status" value="1"/>
</dbReference>
<reference evidence="9 10" key="1">
    <citation type="submission" date="2011-01" db="EMBL/GenBank/DDBJ databases">
        <authorList>
            <person name="Muzny D."/>
            <person name="Qin X."/>
            <person name="Deng J."/>
            <person name="Jiang H."/>
            <person name="Liu Y."/>
            <person name="Qu J."/>
            <person name="Song X.-Z."/>
            <person name="Zhang L."/>
            <person name="Thornton R."/>
            <person name="Coyle M."/>
            <person name="Francisco L."/>
            <person name="Jackson L."/>
            <person name="Javaid M."/>
            <person name="Korchina V."/>
            <person name="Kovar C."/>
            <person name="Mata R."/>
            <person name="Mathew T."/>
            <person name="Ngo R."/>
            <person name="Nguyen L."/>
            <person name="Nguyen N."/>
            <person name="Okwuonu G."/>
            <person name="Ongeri F."/>
            <person name="Pham C."/>
            <person name="Simmons D."/>
            <person name="Wilczek-Boney K."/>
            <person name="Hale W."/>
            <person name="Jakkamsetti A."/>
            <person name="Pham P."/>
            <person name="Ruth R."/>
            <person name="San Lucas F."/>
            <person name="Warren J."/>
            <person name="Zhang J."/>
            <person name="Zhao Z."/>
            <person name="Zhou C."/>
            <person name="Zhu D."/>
            <person name="Lee S."/>
            <person name="Bess C."/>
            <person name="Blankenburg K."/>
            <person name="Forbes L."/>
            <person name="Fu Q."/>
            <person name="Gubbala S."/>
            <person name="Hirani K."/>
            <person name="Jayaseelan J.C."/>
            <person name="Lara F."/>
            <person name="Munidasa M."/>
            <person name="Palculict T."/>
            <person name="Patil S."/>
            <person name="Pu L.-L."/>
            <person name="Saada N."/>
            <person name="Tang L."/>
            <person name="Weissenberger G."/>
            <person name="Zhu Y."/>
            <person name="Hemphill L."/>
            <person name="Shang Y."/>
            <person name="Youmans B."/>
            <person name="Ayvaz T."/>
            <person name="Ross M."/>
            <person name="Santibanez J."/>
            <person name="Aqrawi P."/>
            <person name="Gross S."/>
            <person name="Joshi V."/>
            <person name="Fowler G."/>
            <person name="Nazareth L."/>
            <person name="Reid J."/>
            <person name="Worley K."/>
            <person name="Petrosino J."/>
            <person name="Highlander S."/>
            <person name="Gibbs R."/>
        </authorList>
    </citation>
    <scope>NUCLEOTIDE SEQUENCE [LARGE SCALE GENOMIC DNA]</scope>
    <source>
        <strain evidence="9 10">ATCC 33394</strain>
    </source>
</reference>
<dbReference type="GO" id="GO:0016020">
    <property type="term" value="C:membrane"/>
    <property type="evidence" value="ECO:0007669"/>
    <property type="project" value="UniProtKB-SubCell"/>
</dbReference>
<dbReference type="InterPro" id="IPR035952">
    <property type="entry name" value="Rhomboid-like_sf"/>
</dbReference>
<protein>
    <submittedName>
        <fullName evidence="9">Peptidase, S54 family</fullName>
        <ecNumber evidence="9">3.4.21.-</ecNumber>
    </submittedName>
</protein>
<evidence type="ECO:0000256" key="2">
    <source>
        <dbReference type="ARBA" id="ARBA00009045"/>
    </source>
</evidence>
<dbReference type="Pfam" id="PF01694">
    <property type="entry name" value="Rhomboid"/>
    <property type="match status" value="1"/>
</dbReference>
<evidence type="ECO:0000313" key="9">
    <source>
        <dbReference type="EMBL" id="EGC16827.1"/>
    </source>
</evidence>
<keyword evidence="3 7" id="KW-0812">Transmembrane</keyword>
<dbReference type="STRING" id="888741.HMPREF9098_1770"/>